<dbReference type="SUPFAM" id="SSF47226">
    <property type="entry name" value="Histidine-containing phosphotransfer domain, HPT domain"/>
    <property type="match status" value="1"/>
</dbReference>
<evidence type="ECO:0000313" key="5">
    <source>
        <dbReference type="Proteomes" id="UP000242957"/>
    </source>
</evidence>
<feature type="modified residue" description="Phosphohistidine" evidence="2">
    <location>
        <position position="57"/>
    </location>
</feature>
<protein>
    <submittedName>
        <fullName evidence="4">HPt (Histidine-containing phosphotransfer) domain-containing protein</fullName>
    </submittedName>
</protein>
<keyword evidence="1" id="KW-0902">Two-component regulatory system</keyword>
<keyword evidence="5" id="KW-1185">Reference proteome</keyword>
<dbReference type="RefSeq" id="WP_084311340.1">
    <property type="nucleotide sequence ID" value="NZ_FNIJ01000009.1"/>
</dbReference>
<dbReference type="GO" id="GO:0000160">
    <property type="term" value="P:phosphorelay signal transduction system"/>
    <property type="evidence" value="ECO:0007669"/>
    <property type="project" value="UniProtKB-KW"/>
</dbReference>
<evidence type="ECO:0000259" key="3">
    <source>
        <dbReference type="PROSITE" id="PS50894"/>
    </source>
</evidence>
<evidence type="ECO:0000256" key="1">
    <source>
        <dbReference type="ARBA" id="ARBA00023012"/>
    </source>
</evidence>
<dbReference type="OrthoDB" id="9131849at2"/>
<dbReference type="PROSITE" id="PS50894">
    <property type="entry name" value="HPT"/>
    <property type="match status" value="1"/>
</dbReference>
<dbReference type="Proteomes" id="UP000242957">
    <property type="component" value="Unassembled WGS sequence"/>
</dbReference>
<dbReference type="Gene3D" id="1.20.120.160">
    <property type="entry name" value="HPT domain"/>
    <property type="match status" value="1"/>
</dbReference>
<name>A0A1H0I253_9PSED</name>
<dbReference type="Pfam" id="PF01627">
    <property type="entry name" value="Hpt"/>
    <property type="match status" value="1"/>
</dbReference>
<dbReference type="GO" id="GO:0004672">
    <property type="term" value="F:protein kinase activity"/>
    <property type="evidence" value="ECO:0007669"/>
    <property type="project" value="UniProtKB-ARBA"/>
</dbReference>
<reference evidence="5" key="1">
    <citation type="submission" date="2016-10" db="EMBL/GenBank/DDBJ databases">
        <authorList>
            <person name="Varghese N."/>
            <person name="Submissions S."/>
        </authorList>
    </citation>
    <scope>NUCLEOTIDE SEQUENCE [LARGE SCALE GENOMIC DNA]</scope>
    <source>
        <strain evidence="5">JCM 21621</strain>
    </source>
</reference>
<dbReference type="InterPro" id="IPR008207">
    <property type="entry name" value="Sig_transdc_His_kin_Hpt_dom"/>
</dbReference>
<sequence>MSDVHLDDAVQSALQEVMEDEYPLLLDTFADDSRERLRSIRQAVARGDIVALRQETHSFRGSCSNMGALRLVELCSQLEASAVQRDMTRAGELFAEIEAEFATVLRLLGRAA</sequence>
<proteinExistence type="predicted"/>
<dbReference type="InterPro" id="IPR036641">
    <property type="entry name" value="HPT_dom_sf"/>
</dbReference>
<dbReference type="STRING" id="198616.SAMN05216193_109116"/>
<organism evidence="4 5">
    <name type="scientific">Pseudomonas jinjuensis</name>
    <dbReference type="NCBI Taxonomy" id="198616"/>
    <lineage>
        <taxon>Bacteria</taxon>
        <taxon>Pseudomonadati</taxon>
        <taxon>Pseudomonadota</taxon>
        <taxon>Gammaproteobacteria</taxon>
        <taxon>Pseudomonadales</taxon>
        <taxon>Pseudomonadaceae</taxon>
        <taxon>Pseudomonas</taxon>
    </lineage>
</organism>
<keyword evidence="2" id="KW-0597">Phosphoprotein</keyword>
<gene>
    <name evidence="4" type="ORF">SAMN05216193_109116</name>
</gene>
<evidence type="ECO:0000256" key="2">
    <source>
        <dbReference type="PROSITE-ProRule" id="PRU00110"/>
    </source>
</evidence>
<evidence type="ECO:0000313" key="4">
    <source>
        <dbReference type="EMBL" id="SDO25542.1"/>
    </source>
</evidence>
<dbReference type="EMBL" id="FNIJ01000009">
    <property type="protein sequence ID" value="SDO25542.1"/>
    <property type="molecule type" value="Genomic_DNA"/>
</dbReference>
<accession>A0A1H0I253</accession>
<dbReference type="AlphaFoldDB" id="A0A1H0I253"/>
<feature type="domain" description="HPt" evidence="3">
    <location>
        <begin position="18"/>
        <end position="112"/>
    </location>
</feature>